<reference evidence="3 4" key="1">
    <citation type="submission" date="2013-12" db="EMBL/GenBank/DDBJ databases">
        <authorList>
            <person name="Cubeta M."/>
            <person name="Pakala S."/>
            <person name="Fedorova N."/>
            <person name="Thomas E."/>
            <person name="Dean R."/>
            <person name="Jabaji S."/>
            <person name="Neate S."/>
            <person name="Toda T."/>
            <person name="Tavantzis S."/>
            <person name="Vilgalys R."/>
            <person name="Bharathan N."/>
            <person name="Pakala S."/>
            <person name="Losada L.S."/>
            <person name="Zafar N."/>
            <person name="Nierman W."/>
        </authorList>
    </citation>
    <scope>NUCLEOTIDE SEQUENCE [LARGE SCALE GENOMIC DNA]</scope>
    <source>
        <strain evidence="3 4">123E</strain>
    </source>
</reference>
<dbReference type="EMBL" id="AZST01000447">
    <property type="protein sequence ID" value="KEP48839.1"/>
    <property type="molecule type" value="Genomic_DNA"/>
</dbReference>
<dbReference type="PANTHER" id="PTHR38046">
    <property type="entry name" value="CRYPTIC LOCI REGULATOR 2"/>
    <property type="match status" value="1"/>
</dbReference>
<dbReference type="GO" id="GO:0031934">
    <property type="term" value="C:mating-type region heterochromatin"/>
    <property type="evidence" value="ECO:0007669"/>
    <property type="project" value="TreeGrafter"/>
</dbReference>
<dbReference type="InterPro" id="IPR038986">
    <property type="entry name" value="Clr2"/>
</dbReference>
<name>A0A074RPQ4_9AGAM</name>
<evidence type="ECO:0000313" key="3">
    <source>
        <dbReference type="EMBL" id="KEP48839.1"/>
    </source>
</evidence>
<evidence type="ECO:0000259" key="2">
    <source>
        <dbReference type="Pfam" id="PF16761"/>
    </source>
</evidence>
<dbReference type="InterPro" id="IPR031915">
    <property type="entry name" value="Clr2_N"/>
</dbReference>
<dbReference type="OrthoDB" id="2421327at2759"/>
<feature type="domain" description="Cryptic loci regulator 2 N-terminal" evidence="2">
    <location>
        <begin position="118"/>
        <end position="186"/>
    </location>
</feature>
<sequence>MDTSAPSSGRDPSVISISSTEDDTTEFIEISSTSGASSSHITLPTPVPSPNVPYHLVTGHMISWAYSDGVNTTPSLHHRNPKCSLEEVEPESKAYQKYLEQIGTYIAKTIFGYTDTPYFMAGLPTGYSLYSCETQPQSTGRIRTDLYLYGPKNIKKFRSPNEFTMHAVWLMGGGPHNPCLCQCIHCGPHRSQIEINRRFGLPGQHDARDRHHHH</sequence>
<keyword evidence="4" id="KW-1185">Reference proteome</keyword>
<dbReference type="GO" id="GO:0070824">
    <property type="term" value="C:SHREC complex"/>
    <property type="evidence" value="ECO:0007669"/>
    <property type="project" value="InterPro"/>
</dbReference>
<evidence type="ECO:0000313" key="4">
    <source>
        <dbReference type="Proteomes" id="UP000027456"/>
    </source>
</evidence>
<gene>
    <name evidence="3" type="ORF">V565_114400</name>
</gene>
<dbReference type="STRING" id="1423351.A0A074RPQ4"/>
<evidence type="ECO:0000256" key="1">
    <source>
        <dbReference type="SAM" id="MobiDB-lite"/>
    </source>
</evidence>
<dbReference type="GO" id="GO:0030466">
    <property type="term" value="P:silent mating-type cassette heterochromatin formation"/>
    <property type="evidence" value="ECO:0007669"/>
    <property type="project" value="TreeGrafter"/>
</dbReference>
<protein>
    <recommendedName>
        <fullName evidence="2">Cryptic loci regulator 2 N-terminal domain-containing protein</fullName>
    </recommendedName>
</protein>
<dbReference type="Proteomes" id="UP000027456">
    <property type="component" value="Unassembled WGS sequence"/>
</dbReference>
<dbReference type="PANTHER" id="PTHR38046:SF1">
    <property type="entry name" value="CRYPTIC LOCI REGULATOR 2"/>
    <property type="match status" value="1"/>
</dbReference>
<dbReference type="GO" id="GO:0033553">
    <property type="term" value="C:rDNA heterochromatin"/>
    <property type="evidence" value="ECO:0007669"/>
    <property type="project" value="TreeGrafter"/>
</dbReference>
<feature type="region of interest" description="Disordered" evidence="1">
    <location>
        <begin position="1"/>
        <end position="22"/>
    </location>
</feature>
<accession>A0A074RPQ4</accession>
<dbReference type="AlphaFoldDB" id="A0A074RPQ4"/>
<comment type="caution">
    <text evidence="3">The sequence shown here is derived from an EMBL/GenBank/DDBJ whole genome shotgun (WGS) entry which is preliminary data.</text>
</comment>
<dbReference type="Pfam" id="PF16761">
    <property type="entry name" value="Clr2_transil"/>
    <property type="match status" value="1"/>
</dbReference>
<proteinExistence type="predicted"/>
<dbReference type="HOGENOM" id="CLU_1289577_0_0_1"/>
<organism evidence="3 4">
    <name type="scientific">Rhizoctonia solani 123E</name>
    <dbReference type="NCBI Taxonomy" id="1423351"/>
    <lineage>
        <taxon>Eukaryota</taxon>
        <taxon>Fungi</taxon>
        <taxon>Dikarya</taxon>
        <taxon>Basidiomycota</taxon>
        <taxon>Agaricomycotina</taxon>
        <taxon>Agaricomycetes</taxon>
        <taxon>Cantharellales</taxon>
        <taxon>Ceratobasidiaceae</taxon>
        <taxon>Rhizoctonia</taxon>
    </lineage>
</organism>